<evidence type="ECO:0000256" key="5">
    <source>
        <dbReference type="ARBA" id="ARBA00022519"/>
    </source>
</evidence>
<dbReference type="AlphaFoldDB" id="G2DA89"/>
<evidence type="ECO:0000256" key="4">
    <source>
        <dbReference type="ARBA" id="ARBA00022475"/>
    </source>
</evidence>
<keyword evidence="4" id="KW-1003">Cell membrane</keyword>
<evidence type="ECO:0000256" key="2">
    <source>
        <dbReference type="ARBA" id="ARBA00007246"/>
    </source>
</evidence>
<evidence type="ECO:0000259" key="10">
    <source>
        <dbReference type="Pfam" id="PF21687"/>
    </source>
</evidence>
<dbReference type="InterPro" id="IPR049031">
    <property type="entry name" value="T2SSK_SAM-like_1st"/>
</dbReference>
<evidence type="ECO:0000256" key="1">
    <source>
        <dbReference type="ARBA" id="ARBA00004533"/>
    </source>
</evidence>
<comment type="caution">
    <text evidence="11">The sequence shown here is derived from an EMBL/GenBank/DDBJ whole genome shotgun (WGS) entry which is preliminary data.</text>
</comment>
<accession>G2DA89</accession>
<dbReference type="PANTHER" id="PTHR38831">
    <property type="entry name" value="TYPE II SECRETION SYSTEM PROTEIN K"/>
    <property type="match status" value="1"/>
</dbReference>
<dbReference type="GO" id="GO:0005886">
    <property type="term" value="C:plasma membrane"/>
    <property type="evidence" value="ECO:0007669"/>
    <property type="project" value="UniProtKB-SubCell"/>
</dbReference>
<dbReference type="Proteomes" id="UP000004491">
    <property type="component" value="Unassembled WGS sequence"/>
</dbReference>
<comment type="subcellular location">
    <subcellularLocation>
        <location evidence="1">Cell inner membrane</location>
    </subcellularLocation>
</comment>
<gene>
    <name evidence="11" type="ORF">Rifp1Sym_ah00300</name>
</gene>
<dbReference type="EMBL" id="AFOC01000008">
    <property type="protein sequence ID" value="EGV52490.1"/>
    <property type="molecule type" value="Genomic_DNA"/>
</dbReference>
<proteinExistence type="inferred from homology"/>
<keyword evidence="7" id="KW-0653">Protein transport</keyword>
<keyword evidence="12" id="KW-1185">Reference proteome</keyword>
<organism evidence="11 12">
    <name type="scientific">endosymbiont of Riftia pachyptila</name>
    <name type="common">vent Ph05</name>
    <dbReference type="NCBI Taxonomy" id="1048808"/>
    <lineage>
        <taxon>Bacteria</taxon>
        <taxon>Pseudomonadati</taxon>
        <taxon>Pseudomonadota</taxon>
        <taxon>Gammaproteobacteria</taxon>
        <taxon>sulfur-oxidizing symbionts</taxon>
    </lineage>
</organism>
<evidence type="ECO:0000313" key="12">
    <source>
        <dbReference type="Proteomes" id="UP000004491"/>
    </source>
</evidence>
<keyword evidence="8" id="KW-1133">Transmembrane helix</keyword>
<feature type="domain" description="T2SS protein K first SAM-like" evidence="10">
    <location>
        <begin position="113"/>
        <end position="201"/>
    </location>
</feature>
<evidence type="ECO:0000256" key="9">
    <source>
        <dbReference type="ARBA" id="ARBA00023136"/>
    </source>
</evidence>
<reference evidence="11" key="1">
    <citation type="journal article" date="2011" name="ISME J.">
        <title>The endosymbionts of the deep-sea tubeworms Riftia pachyptila and Tevnia jerichonana share an identical physiology as revealed by proteogenomic analyses.</title>
        <authorList>
            <person name="Gardebrecht A."/>
            <person name="Markert S."/>
            <person name="Felbeck H."/>
            <person name="Thuermer A."/>
            <person name="Albrecht D."/>
            <person name="Wollherr A."/>
            <person name="Kabisch J."/>
            <person name="Lehmann R."/>
            <person name="Daniel R."/>
            <person name="Liesegang H."/>
            <person name="Hecker M."/>
            <person name="Sievert S.M."/>
            <person name="Schweder T."/>
        </authorList>
    </citation>
    <scope>NUCLEOTIDE SEQUENCE [LARGE SCALE GENOMIC DNA]</scope>
</reference>
<comment type="similarity">
    <text evidence="2">Belongs to the GSP K family.</text>
</comment>
<name>G2DA89_9GAMM</name>
<dbReference type="InterPro" id="IPR005628">
    <property type="entry name" value="GspK"/>
</dbReference>
<dbReference type="Gene3D" id="1.10.40.60">
    <property type="entry name" value="EpsJ-like"/>
    <property type="match status" value="1"/>
</dbReference>
<keyword evidence="5" id="KW-0997">Cell inner membrane</keyword>
<evidence type="ECO:0000256" key="7">
    <source>
        <dbReference type="ARBA" id="ARBA00022927"/>
    </source>
</evidence>
<dbReference type="Pfam" id="PF21687">
    <property type="entry name" value="T2SSK_1st"/>
    <property type="match status" value="1"/>
</dbReference>
<dbReference type="GO" id="GO:0009306">
    <property type="term" value="P:protein secretion"/>
    <property type="evidence" value="ECO:0007669"/>
    <property type="project" value="InterPro"/>
</dbReference>
<evidence type="ECO:0000256" key="3">
    <source>
        <dbReference type="ARBA" id="ARBA00022448"/>
    </source>
</evidence>
<dbReference type="SUPFAM" id="SSF158544">
    <property type="entry name" value="GspK insert domain-like"/>
    <property type="match status" value="1"/>
</dbReference>
<sequence>MWEERYEVKMHRAGKGERGIALLLVLWLIVLLSVIGGSHARNGRMELNLAANQREALQARLHAEAGLYMAIDDLLVSSREGGFRLRGVENQVEFEGTQLTVSIINATGLIDINQATPSTLEALIVSTGMKEEQARSLVDAILDWRDADDLIRLQGAEARQYATAGLAYRPANARFKSVQELKMVLGMTAETYRAIVPFITVHSKGGALDSAQAPAALLRQLEQQEAAVMRGSAGRQIDRPQVPGSLPRQLPAYPIYHLDVRAVTGQGGRSHIRAVVDISGNLQRRYRILAWRELAGDQEVKDG</sequence>
<evidence type="ECO:0000313" key="11">
    <source>
        <dbReference type="EMBL" id="EGV52490.1"/>
    </source>
</evidence>
<protein>
    <submittedName>
        <fullName evidence="11">Putative general secretion pathway protein K</fullName>
    </submittedName>
</protein>
<keyword evidence="9" id="KW-0472">Membrane</keyword>
<evidence type="ECO:0000256" key="6">
    <source>
        <dbReference type="ARBA" id="ARBA00022692"/>
    </source>
</evidence>
<keyword evidence="3" id="KW-0813">Transport</keyword>
<dbReference type="InterPro" id="IPR038072">
    <property type="entry name" value="GspK_central_sf"/>
</dbReference>
<dbReference type="PANTHER" id="PTHR38831:SF2">
    <property type="entry name" value="TYPE II SECRETION SYSTEM PROTEIN K"/>
    <property type="match status" value="1"/>
</dbReference>
<evidence type="ECO:0000256" key="8">
    <source>
        <dbReference type="ARBA" id="ARBA00022989"/>
    </source>
</evidence>
<keyword evidence="6" id="KW-0812">Transmembrane</keyword>